<evidence type="ECO:0000256" key="1">
    <source>
        <dbReference type="SAM" id="MobiDB-lite"/>
    </source>
</evidence>
<keyword evidence="3" id="KW-1185">Reference proteome</keyword>
<gene>
    <name evidence="2" type="ORF">RSOLAG22IIIB_05764</name>
</gene>
<feature type="compositionally biased region" description="Basic and acidic residues" evidence="1">
    <location>
        <begin position="263"/>
        <end position="274"/>
    </location>
</feature>
<dbReference type="EMBL" id="CYGV01001512">
    <property type="protein sequence ID" value="CUA75199.1"/>
    <property type="molecule type" value="Genomic_DNA"/>
</dbReference>
<accession>A0A0K6GA01</accession>
<dbReference type="Proteomes" id="UP000044841">
    <property type="component" value="Unassembled WGS sequence"/>
</dbReference>
<protein>
    <submittedName>
        <fullName evidence="2">Uncharacterized protein</fullName>
    </submittedName>
</protein>
<organism evidence="2 3">
    <name type="scientific">Rhizoctonia solani</name>
    <dbReference type="NCBI Taxonomy" id="456999"/>
    <lineage>
        <taxon>Eukaryota</taxon>
        <taxon>Fungi</taxon>
        <taxon>Dikarya</taxon>
        <taxon>Basidiomycota</taxon>
        <taxon>Agaricomycotina</taxon>
        <taxon>Agaricomycetes</taxon>
        <taxon>Cantharellales</taxon>
        <taxon>Ceratobasidiaceae</taxon>
        <taxon>Rhizoctonia</taxon>
    </lineage>
</organism>
<sequence>MSQANVDHLGPVPNNAVGMSREYPDEESTLLREEFFFHEEGTLFGRVLNSFEFCIHGKPVAVQENLIRQDGSSDLEVIGMVGTIYNKEGLFGQCGWFGNYDLDWFWVRMNGITAIKVDKDLRFRRGEWCIWLHTRLGQYALLLPRATYRETWEEVVSELGPNGLSALFRQWPACGTRPSWWDEKWKDDWPFEKEAGSKRRASTELGQFEVEARESDGLTSKWKFLGPRGEQGNQGEMRTTLDQLCPWELSPSGMLPTRLNKSKSSDRLGTETRGKATSTRKSRGVGKSSKRKDI</sequence>
<evidence type="ECO:0000313" key="2">
    <source>
        <dbReference type="EMBL" id="CUA75199.1"/>
    </source>
</evidence>
<feature type="region of interest" description="Disordered" evidence="1">
    <location>
        <begin position="1"/>
        <end position="20"/>
    </location>
</feature>
<reference evidence="2 3" key="1">
    <citation type="submission" date="2015-07" db="EMBL/GenBank/DDBJ databases">
        <authorList>
            <person name="Noorani M."/>
        </authorList>
    </citation>
    <scope>NUCLEOTIDE SEQUENCE [LARGE SCALE GENOMIC DNA]</scope>
    <source>
        <strain evidence="2">BBA 69670</strain>
    </source>
</reference>
<feature type="region of interest" description="Disordered" evidence="1">
    <location>
        <begin position="247"/>
        <end position="294"/>
    </location>
</feature>
<name>A0A0K6GA01_9AGAM</name>
<feature type="compositionally biased region" description="Basic residues" evidence="1">
    <location>
        <begin position="278"/>
        <end position="294"/>
    </location>
</feature>
<proteinExistence type="predicted"/>
<evidence type="ECO:0000313" key="3">
    <source>
        <dbReference type="Proteomes" id="UP000044841"/>
    </source>
</evidence>
<dbReference type="AlphaFoldDB" id="A0A0K6GA01"/>